<evidence type="ECO:0000313" key="1">
    <source>
        <dbReference type="EMBL" id="RUP70463.1"/>
    </source>
</evidence>
<dbReference type="Proteomes" id="UP000274545">
    <property type="component" value="Unassembled WGS sequence"/>
</dbReference>
<feature type="non-terminal residue" evidence="1">
    <location>
        <position position="111"/>
    </location>
</feature>
<feature type="non-terminal residue" evidence="1">
    <location>
        <position position="1"/>
    </location>
</feature>
<reference evidence="1 2" key="1">
    <citation type="journal article" date="2019" name="Genome Biol. Evol.">
        <title>Toxin and genome evolution in a Drosophila defensive symbiosis.</title>
        <authorList>
            <person name="Ballinger M.J."/>
            <person name="Gawryluk R.M."/>
            <person name="Perlman S.J."/>
        </authorList>
    </citation>
    <scope>NUCLEOTIDE SEQUENCE [LARGE SCALE GENOMIC DNA]</scope>
    <source>
        <strain evidence="2">sNeo</strain>
    </source>
</reference>
<name>A0A433E8I2_9MOLU</name>
<gene>
    <name evidence="1" type="ORF">D6D54_09540</name>
</gene>
<proteinExistence type="predicted"/>
<organism evidence="1 2">
    <name type="scientific">Spiroplasma poulsonii</name>
    <dbReference type="NCBI Taxonomy" id="2138"/>
    <lineage>
        <taxon>Bacteria</taxon>
        <taxon>Bacillati</taxon>
        <taxon>Mycoplasmatota</taxon>
        <taxon>Mollicutes</taxon>
        <taxon>Entomoplasmatales</taxon>
        <taxon>Spiroplasmataceae</taxon>
        <taxon>Spiroplasma</taxon>
    </lineage>
</organism>
<sequence length="111" mass="12575">TIITGYKDWKEHIQSMSDFWIEKNNEGMIITDKASSTATNPTVGTTIKEENSNSKPYWSKSWMITLPNQVKVNSGTVNNIISTQASSYFRRKDEFGNTVGQVQIEYNKMGS</sequence>
<protein>
    <submittedName>
        <fullName evidence="1">Uncharacterized protein</fullName>
    </submittedName>
</protein>
<comment type="caution">
    <text evidence="1">The sequence shown here is derived from an EMBL/GenBank/DDBJ whole genome shotgun (WGS) entry which is preliminary data.</text>
</comment>
<accession>A0A433E8I2</accession>
<dbReference type="AlphaFoldDB" id="A0A433E8I2"/>
<dbReference type="RefSeq" id="WP_158676260.1">
    <property type="nucleotide sequence ID" value="NZ_RAHC01000127.1"/>
</dbReference>
<dbReference type="EMBL" id="RAHC01000127">
    <property type="protein sequence ID" value="RUP70463.1"/>
    <property type="molecule type" value="Genomic_DNA"/>
</dbReference>
<evidence type="ECO:0000313" key="2">
    <source>
        <dbReference type="Proteomes" id="UP000274545"/>
    </source>
</evidence>